<evidence type="ECO:0000259" key="11">
    <source>
        <dbReference type="PROSITE" id="PS50059"/>
    </source>
</evidence>
<evidence type="ECO:0000256" key="2">
    <source>
        <dbReference type="ARBA" id="ARBA00004496"/>
    </source>
</evidence>
<dbReference type="PANTHER" id="PTHR47861:SF3">
    <property type="entry name" value="FKBP-TYPE PEPTIDYL-PROLYL CIS-TRANS ISOMERASE SLYD"/>
    <property type="match status" value="1"/>
</dbReference>
<keyword evidence="5 9" id="KW-0697">Rotamase</keyword>
<dbReference type="EC" id="5.2.1.8" evidence="10"/>
<organism evidence="12 13">
    <name type="scientific">Candidatus Nitronauta litoralis</name>
    <dbReference type="NCBI Taxonomy" id="2705533"/>
    <lineage>
        <taxon>Bacteria</taxon>
        <taxon>Pseudomonadati</taxon>
        <taxon>Nitrospinota/Tectimicrobiota group</taxon>
        <taxon>Nitrospinota</taxon>
        <taxon>Nitrospinia</taxon>
        <taxon>Nitrospinales</taxon>
        <taxon>Nitrospinaceae</taxon>
        <taxon>Candidatus Nitronauta</taxon>
    </lineage>
</organism>
<keyword evidence="6" id="KW-0143">Chaperone</keyword>
<keyword evidence="7 9" id="KW-0413">Isomerase</keyword>
<comment type="subcellular location">
    <subcellularLocation>
        <location evidence="2">Cytoplasm</location>
    </subcellularLocation>
</comment>
<feature type="domain" description="PPIase FKBP-type" evidence="11">
    <location>
        <begin position="5"/>
        <end position="89"/>
    </location>
</feature>
<comment type="catalytic activity">
    <reaction evidence="1 9 10">
        <text>[protein]-peptidylproline (omega=180) = [protein]-peptidylproline (omega=0)</text>
        <dbReference type="Rhea" id="RHEA:16237"/>
        <dbReference type="Rhea" id="RHEA-COMP:10747"/>
        <dbReference type="Rhea" id="RHEA-COMP:10748"/>
        <dbReference type="ChEBI" id="CHEBI:83833"/>
        <dbReference type="ChEBI" id="CHEBI:83834"/>
        <dbReference type="EC" id="5.2.1.8"/>
    </reaction>
</comment>
<dbReference type="Pfam" id="PF00254">
    <property type="entry name" value="FKBP_C"/>
    <property type="match status" value="1"/>
</dbReference>
<dbReference type="InterPro" id="IPR046357">
    <property type="entry name" value="PPIase_dom_sf"/>
</dbReference>
<dbReference type="KEGG" id="nli:G3M70_10875"/>
<dbReference type="SUPFAM" id="SSF54534">
    <property type="entry name" value="FKBP-like"/>
    <property type="match status" value="1"/>
</dbReference>
<protein>
    <recommendedName>
        <fullName evidence="10">Peptidyl-prolyl cis-trans isomerase</fullName>
        <ecNumber evidence="10">5.2.1.8</ecNumber>
    </recommendedName>
</protein>
<evidence type="ECO:0000256" key="3">
    <source>
        <dbReference type="ARBA" id="ARBA00006577"/>
    </source>
</evidence>
<comment type="similarity">
    <text evidence="3 10">Belongs to the FKBP-type PPIase family.</text>
</comment>
<name>A0A7T0G0W1_9BACT</name>
<sequence>MIADGKVVTLHYTLKDEGGEVIDQSSKEHPFAYIHGAGQIVPGLEKELVGAGTGDKKEVKVTPDEGYGEVNPELEFKVERSNFPADKELEEGMQFSAEMKDGRQVPFIITKLDGDDVHINGNHPLAGKTLHFSVEVGNIRDATDEEKSHGHVHGEGGVQH</sequence>
<evidence type="ECO:0000256" key="4">
    <source>
        <dbReference type="ARBA" id="ARBA00022490"/>
    </source>
</evidence>
<dbReference type="InterPro" id="IPR001179">
    <property type="entry name" value="PPIase_FKBP_dom"/>
</dbReference>
<evidence type="ECO:0000256" key="5">
    <source>
        <dbReference type="ARBA" id="ARBA00023110"/>
    </source>
</evidence>
<dbReference type="AlphaFoldDB" id="A0A7T0G0W1"/>
<dbReference type="GO" id="GO:0005737">
    <property type="term" value="C:cytoplasm"/>
    <property type="evidence" value="ECO:0007669"/>
    <property type="project" value="UniProtKB-SubCell"/>
</dbReference>
<dbReference type="Proteomes" id="UP000594688">
    <property type="component" value="Chromosome"/>
</dbReference>
<keyword evidence="4" id="KW-0963">Cytoplasm</keyword>
<dbReference type="PROSITE" id="PS50059">
    <property type="entry name" value="FKBP_PPIASE"/>
    <property type="match status" value="1"/>
</dbReference>
<evidence type="ECO:0000256" key="7">
    <source>
        <dbReference type="ARBA" id="ARBA00023235"/>
    </source>
</evidence>
<evidence type="ECO:0000256" key="1">
    <source>
        <dbReference type="ARBA" id="ARBA00000971"/>
    </source>
</evidence>
<evidence type="ECO:0000256" key="8">
    <source>
        <dbReference type="ARBA" id="ARBA00037071"/>
    </source>
</evidence>
<evidence type="ECO:0000313" key="12">
    <source>
        <dbReference type="EMBL" id="QPJ62343.1"/>
    </source>
</evidence>
<proteinExistence type="inferred from homology"/>
<dbReference type="GO" id="GO:0042026">
    <property type="term" value="P:protein refolding"/>
    <property type="evidence" value="ECO:0007669"/>
    <property type="project" value="UniProtKB-ARBA"/>
</dbReference>
<evidence type="ECO:0000256" key="6">
    <source>
        <dbReference type="ARBA" id="ARBA00023186"/>
    </source>
</evidence>
<accession>A0A7T0G0W1</accession>
<evidence type="ECO:0000256" key="9">
    <source>
        <dbReference type="PROSITE-ProRule" id="PRU00277"/>
    </source>
</evidence>
<dbReference type="Gene3D" id="3.10.50.40">
    <property type="match status" value="1"/>
</dbReference>
<gene>
    <name evidence="12" type="ORF">G3M70_10875</name>
</gene>
<comment type="function">
    <text evidence="8">Also involved in hydrogenase metallocenter assembly, probably by participating in the nickel insertion step. This function in hydrogenase biosynthesis requires chaperone activity and the presence of the metal-binding domain, but not PPIase activity.</text>
</comment>
<evidence type="ECO:0000256" key="10">
    <source>
        <dbReference type="RuleBase" id="RU003915"/>
    </source>
</evidence>
<evidence type="ECO:0000313" key="13">
    <source>
        <dbReference type="Proteomes" id="UP000594688"/>
    </source>
</evidence>
<dbReference type="PANTHER" id="PTHR47861">
    <property type="entry name" value="FKBP-TYPE PEPTIDYL-PROLYL CIS-TRANS ISOMERASE SLYD"/>
    <property type="match status" value="1"/>
</dbReference>
<dbReference type="GO" id="GO:0003755">
    <property type="term" value="F:peptidyl-prolyl cis-trans isomerase activity"/>
    <property type="evidence" value="ECO:0007669"/>
    <property type="project" value="UniProtKB-UniRule"/>
</dbReference>
<dbReference type="EMBL" id="CP048685">
    <property type="protein sequence ID" value="QPJ62343.1"/>
    <property type="molecule type" value="Genomic_DNA"/>
</dbReference>
<reference evidence="12 13" key="1">
    <citation type="submission" date="2020-02" db="EMBL/GenBank/DDBJ databases">
        <title>Genomic and physiological characterization of two novel Nitrospinaceae genera.</title>
        <authorList>
            <person name="Mueller A.J."/>
            <person name="Jung M.-Y."/>
            <person name="Strachan C.R."/>
            <person name="Herbold C.W."/>
            <person name="Kirkegaard R.H."/>
            <person name="Daims H."/>
        </authorList>
    </citation>
    <scope>NUCLEOTIDE SEQUENCE [LARGE SCALE GENOMIC DNA]</scope>
    <source>
        <strain evidence="12">EB</strain>
    </source>
</reference>